<feature type="coiled-coil region" evidence="1">
    <location>
        <begin position="206"/>
        <end position="240"/>
    </location>
</feature>
<gene>
    <name evidence="4" type="ORF">BN1204_029550</name>
    <name evidence="3" type="ORF">NCLIV_029550</name>
</gene>
<feature type="region of interest" description="Disordered" evidence="2">
    <location>
        <begin position="139"/>
        <end position="198"/>
    </location>
</feature>
<feature type="region of interest" description="Disordered" evidence="2">
    <location>
        <begin position="860"/>
        <end position="919"/>
    </location>
</feature>
<evidence type="ECO:0000313" key="4">
    <source>
        <dbReference type="EMBL" id="CEL67156.1"/>
    </source>
</evidence>
<dbReference type="GeneID" id="13443434"/>
<dbReference type="Proteomes" id="UP000007494">
    <property type="component" value="Chromosome VIIb"/>
</dbReference>
<name>F0VHH3_NEOCL</name>
<reference evidence="5" key="3">
    <citation type="journal article" date="2012" name="PLoS Pathog.">
        <title>Comparative genomics of the apicomplexan parasites Toxoplasma gondii and Neospora caninum: Coccidia differing in host range and transmission strategy.</title>
        <authorList>
            <person name="Reid A.J."/>
            <person name="Vermont S.J."/>
            <person name="Cotton J.A."/>
            <person name="Harris D."/>
            <person name="Hill-Cawthorne G.A."/>
            <person name="Konen-Waisman S."/>
            <person name="Latham S.M."/>
            <person name="Mourier T."/>
            <person name="Norton R."/>
            <person name="Quail M.A."/>
            <person name="Sanders M."/>
            <person name="Shanmugam D."/>
            <person name="Sohal A."/>
            <person name="Wasmuth J.D."/>
            <person name="Brunk B."/>
            <person name="Grigg M.E."/>
            <person name="Howard J.C."/>
            <person name="Parkinson J."/>
            <person name="Roos D.S."/>
            <person name="Trees A.J."/>
            <person name="Berriman M."/>
            <person name="Pain A."/>
            <person name="Wastling J.M."/>
        </authorList>
    </citation>
    <scope>NUCLEOTIDE SEQUENCE [LARGE SCALE GENOMIC DNA]</scope>
    <source>
        <strain evidence="5">Liverpool</strain>
    </source>
</reference>
<evidence type="ECO:0000313" key="3">
    <source>
        <dbReference type="EMBL" id="CBZ53167.1"/>
    </source>
</evidence>
<feature type="compositionally biased region" description="Basic and acidic residues" evidence="2">
    <location>
        <begin position="997"/>
        <end position="1007"/>
    </location>
</feature>
<dbReference type="InParanoid" id="F0VHH3"/>
<feature type="region of interest" description="Disordered" evidence="2">
    <location>
        <begin position="966"/>
        <end position="1007"/>
    </location>
</feature>
<feature type="region of interest" description="Disordered" evidence="2">
    <location>
        <begin position="30"/>
        <end position="51"/>
    </location>
</feature>
<feature type="compositionally biased region" description="Polar residues" evidence="2">
    <location>
        <begin position="662"/>
        <end position="676"/>
    </location>
</feature>
<reference evidence="3" key="2">
    <citation type="submission" date="2011-03" db="EMBL/GenBank/DDBJ databases">
        <title>Comparative genomics and transcriptomics of Neospora caninum and Toxoplasma gondii.</title>
        <authorList>
            <person name="Reid A.J."/>
            <person name="Sohal A."/>
            <person name="Harris D."/>
            <person name="Quail M."/>
            <person name="Sanders M."/>
            <person name="Berriman M."/>
            <person name="Wastling J.M."/>
            <person name="Pain A."/>
        </authorList>
    </citation>
    <scope>NUCLEOTIDE SEQUENCE</scope>
    <source>
        <strain evidence="3">Liverpool</strain>
    </source>
</reference>
<organism evidence="3 5">
    <name type="scientific">Neospora caninum (strain Liverpool)</name>
    <dbReference type="NCBI Taxonomy" id="572307"/>
    <lineage>
        <taxon>Eukaryota</taxon>
        <taxon>Sar</taxon>
        <taxon>Alveolata</taxon>
        <taxon>Apicomplexa</taxon>
        <taxon>Conoidasida</taxon>
        <taxon>Coccidia</taxon>
        <taxon>Eucoccidiorida</taxon>
        <taxon>Eimeriorina</taxon>
        <taxon>Sarcocystidae</taxon>
        <taxon>Neospora</taxon>
    </lineage>
</organism>
<feature type="coiled-coil region" evidence="1">
    <location>
        <begin position="419"/>
        <end position="565"/>
    </location>
</feature>
<sequence>MASTNLTAELGLGISRGSERGCDPADIFVSREPDEGNMTPPGLSPGGASLRPLRYSGSLRTVSCGDPKMSRRVMHGTILSADFGESQRIQTTVSSSFLASTSPSLASASTSAGTTSLSSLLNQMARSGDALQQLQHASERLRDHRETRLASDGVPPASGTVIYPSEMTCAAKEAGLAESGSGEKPANNSGEMVSQKASQELLGREIEQLRGKVLHHQEELNRQKEQHQLYRRQLQTLHDELLASRENLQPAVASLTDRVSSIRTQMQQHETLLGAQRQALLDQQQVLQAEVAEVASFISSCGAAFKDFEEREAALRAEVDRRIRDSQSYQEQEIKKSREEQRREISKLQETQLPLQNLPGLLEELGRRIQDNASTQKEAQMSFQVELFQNQRECLGLRDRLDNMEEQSRTNSEANRDTLRLLEEQKLATQRLLETHEESLRAQEQRLRDEFQRQLAAFSKEKSQEVSIQMEHVREALDELRRETALWQQKASQSEELDLQREEAEKRCRQREQQLRKELEVVLRQQQELRQEQSEARQTRQQDRAERLEKKLEDVKRFVSDREKEAQKHYLDLIAALSCAASPSPAGPLRAPLPSSSQKKVALHAALLLRCTFDAIHAAATASSEDFFLSDSQILRNGVSLSAQSSDETVRPPPGEEDAPHETSSTDSSAGQQTDCLASRVTRVTERFLEAGEQVASDSSPRGRAPAGSQARGQSWTVGQASQAAFSGVRGKSVVLSPRADVEGTLYSEDDKTTEGEQVTPTLLPLSGTSSVCSTRHTTTSATSLDALGACAAGSASGSGGPACASSQKQEASLTENRDETLKVDSFASLADRLRGGPSTDAAQDRCTAYTRAARSLGFGTDEQELDRESMATAPRISDLPAVDSAPVEATGWGDQQTGSPRSSVSAPVPASWARQRSATTLQKTASSAAVAALLPEGEGSRVQGQGCREAATLARASEAVRRAFKTVSLEGRTPPKSDSETAGFPRHAGAPEAGLSDEKSAGETRFEGRQSFRFKKECNDSGAERDPSALVTMPLVGGGSRGSELWGGEGRGERMEWRIDNFIETLRGALESGTDALWSPFFSFNGVQELQMQFLPNVLSCLSRREKLTHEEKLRRVLDDRACICGLFLWSSSPRVFKCTLCIGSEKREVVVRPPQCPSQTRSSSTEPCNAALWEHFDPRENTLTVGVTDFVVLG</sequence>
<dbReference type="VEuPathDB" id="ToxoDB:NCLIV_029550"/>
<dbReference type="EMBL" id="LN714482">
    <property type="protein sequence ID" value="CEL67156.1"/>
    <property type="molecule type" value="Genomic_DNA"/>
</dbReference>
<dbReference type="eggNOG" id="ENOG502QZ4W">
    <property type="taxonomic scope" value="Eukaryota"/>
</dbReference>
<feature type="compositionally biased region" description="Low complexity" evidence="2">
    <location>
        <begin position="796"/>
        <end position="807"/>
    </location>
</feature>
<evidence type="ECO:0000256" key="2">
    <source>
        <dbReference type="SAM" id="MobiDB-lite"/>
    </source>
</evidence>
<feature type="region of interest" description="Disordered" evidence="2">
    <location>
        <begin position="640"/>
        <end position="676"/>
    </location>
</feature>
<protein>
    <submittedName>
        <fullName evidence="3">Uncharacterized protein</fullName>
    </submittedName>
</protein>
<feature type="region of interest" description="Disordered" evidence="2">
    <location>
        <begin position="796"/>
        <end position="818"/>
    </location>
</feature>
<proteinExistence type="predicted"/>
<dbReference type="RefSeq" id="XP_003883199.1">
    <property type="nucleotide sequence ID" value="XM_003883150.1"/>
</dbReference>
<evidence type="ECO:0000313" key="5">
    <source>
        <dbReference type="Proteomes" id="UP000007494"/>
    </source>
</evidence>
<dbReference type="OMA" id="GERMEWR"/>
<feature type="region of interest" description="Disordered" evidence="2">
    <location>
        <begin position="691"/>
        <end position="718"/>
    </location>
</feature>
<keyword evidence="1" id="KW-0175">Coiled coil</keyword>
<accession>F0VHH3</accession>
<dbReference type="AlphaFoldDB" id="F0VHH3"/>
<reference evidence="4" key="4">
    <citation type="journal article" date="2015" name="PLoS ONE">
        <title>Comprehensive Evaluation of Toxoplasma gondii VEG and Neospora caninum LIV Genomes with Tachyzoite Stage Transcriptome and Proteome Defines Novel Transcript Features.</title>
        <authorList>
            <person name="Ramaprasad A."/>
            <person name="Mourier T."/>
            <person name="Naeem R."/>
            <person name="Malas T.B."/>
            <person name="Moussa E."/>
            <person name="Panigrahi A."/>
            <person name="Vermont S.J."/>
            <person name="Otto T.D."/>
            <person name="Wastling J."/>
            <person name="Pain A."/>
        </authorList>
    </citation>
    <scope>NUCLEOTIDE SEQUENCE</scope>
    <source>
        <strain evidence="4">Liverpool</strain>
    </source>
</reference>
<evidence type="ECO:0000256" key="1">
    <source>
        <dbReference type="SAM" id="Coils"/>
    </source>
</evidence>
<dbReference type="OrthoDB" id="331188at2759"/>
<reference evidence="3" key="1">
    <citation type="submission" date="2011-02" db="EMBL/GenBank/DDBJ databases">
        <authorList>
            <person name="Aslett M."/>
        </authorList>
    </citation>
    <scope>NUCLEOTIDE SEQUENCE</scope>
    <source>
        <strain evidence="3">Liverpool</strain>
    </source>
</reference>
<dbReference type="EMBL" id="FR823389">
    <property type="protein sequence ID" value="CBZ53167.1"/>
    <property type="molecule type" value="Genomic_DNA"/>
</dbReference>
<keyword evidence="5" id="KW-1185">Reference proteome</keyword>
<feature type="compositionally biased region" description="Polar residues" evidence="2">
    <location>
        <begin position="186"/>
        <end position="198"/>
    </location>
</feature>
<feature type="compositionally biased region" description="Basic and acidic residues" evidence="2">
    <location>
        <begin position="139"/>
        <end position="149"/>
    </location>
</feature>
<feature type="compositionally biased region" description="Low complexity" evidence="2">
    <location>
        <begin position="900"/>
        <end position="915"/>
    </location>
</feature>